<evidence type="ECO:0000256" key="1">
    <source>
        <dbReference type="ARBA" id="ARBA00022723"/>
    </source>
</evidence>
<dbReference type="KEGG" id="pfj:MYCFIDRAFT_178339"/>
<protein>
    <recommendedName>
        <fullName evidence="5">C2H2 type master regulator of conidiophore development brlA</fullName>
    </recommendedName>
</protein>
<name>M2ZL53_PSEFD</name>
<accession>M2ZL53</accession>
<keyword evidence="2" id="KW-0677">Repeat</keyword>
<keyword evidence="1" id="KW-0479">Metal-binding</keyword>
<dbReference type="GO" id="GO:0000981">
    <property type="term" value="F:DNA-binding transcription factor activity, RNA polymerase II-specific"/>
    <property type="evidence" value="ECO:0007669"/>
    <property type="project" value="TreeGrafter"/>
</dbReference>
<dbReference type="GeneID" id="19333929"/>
<feature type="compositionally biased region" description="Polar residues" evidence="7">
    <location>
        <begin position="670"/>
        <end position="679"/>
    </location>
</feature>
<feature type="compositionally biased region" description="Low complexity" evidence="7">
    <location>
        <begin position="126"/>
        <end position="139"/>
    </location>
</feature>
<evidence type="ECO:0000256" key="7">
    <source>
        <dbReference type="SAM" id="MobiDB-lite"/>
    </source>
</evidence>
<gene>
    <name evidence="9" type="ORF">MYCFIDRAFT_178339</name>
</gene>
<evidence type="ECO:0000256" key="3">
    <source>
        <dbReference type="ARBA" id="ARBA00022771"/>
    </source>
</evidence>
<dbReference type="HOGENOM" id="CLU_314255_0_0_1"/>
<feature type="region of interest" description="Disordered" evidence="7">
    <location>
        <begin position="634"/>
        <end position="653"/>
    </location>
</feature>
<feature type="domain" description="C2H2-type" evidence="8">
    <location>
        <begin position="804"/>
        <end position="831"/>
    </location>
</feature>
<dbReference type="Gene3D" id="3.30.160.60">
    <property type="entry name" value="Classic Zinc Finger"/>
    <property type="match status" value="1"/>
</dbReference>
<dbReference type="PROSITE" id="PS00028">
    <property type="entry name" value="ZINC_FINGER_C2H2_1"/>
    <property type="match status" value="1"/>
</dbReference>
<dbReference type="PANTHER" id="PTHR14003:SF19">
    <property type="entry name" value="YY2 TRANSCRIPTION FACTOR"/>
    <property type="match status" value="1"/>
</dbReference>
<dbReference type="VEuPathDB" id="FungiDB:MYCFIDRAFT_178339"/>
<dbReference type="AlphaFoldDB" id="M2ZL53"/>
<proteinExistence type="predicted"/>
<feature type="region of interest" description="Disordered" evidence="7">
    <location>
        <begin position="670"/>
        <end position="703"/>
    </location>
</feature>
<dbReference type="PANTHER" id="PTHR14003">
    <property type="entry name" value="TRANSCRIPTIONAL REPRESSOR PROTEIN YY"/>
    <property type="match status" value="1"/>
</dbReference>
<dbReference type="GO" id="GO:0000785">
    <property type="term" value="C:chromatin"/>
    <property type="evidence" value="ECO:0007669"/>
    <property type="project" value="TreeGrafter"/>
</dbReference>
<sequence>MQARSAAFIGHHTTKTTSWQCSKLTRILARLRVRLPENTSLFHSCISPQSSTQFRWAHGSYNPVIWMWNRAIDHESEYLNTQHLSSHLHVLSFHLNRSGTRMDVNCDQCTSSHTSPRLVNMPETISQSQNQQNPSDQLSTGAHRRRCHDESQVEAGTALLSSTAADWDRSSCTADRLYGREHDARRLPGDQKIPRQGQSRQSIVCSRLSGSSNTATTDRLAAAQRSTYLNAEPSGTSQRFRRRELTTLTRQPSVRGAQPVQRGRPLAKHSAAAQLAILDLASLLLRIAMAEGPGEATAKKSGKEKRRTHSGLLANDKLTGTGTGTGTGTVHLSGGRHLSLLLAARETSSSHHITTISIIIKHSSAFYRFCSDHTRMHMALQINRKILFFATLSRERSLCLCSAHQSSARRQHDDANKARRSKFFSQYVTDVTSSPVPGLDLLLLRFSSSFTFLRIAPPGGMDQSNTTIMDALNANSDAMMLDHTNQDEDQQHVIWPNNMNIDIIASSSETWGGSTDYIDPALLDPTTFGHGAALRRDEGMEDAPFELDDASNVRIQNEVENAENDFLSTGPYASPTAHTHQPILHHQQYDAIQTQTPTRRLGRLNTTMLPTPPMSQPSQHRLNAEAFTFEPGMDWQGNLQRQPHHHDQESRNANMGRLERDLYDGYLTPTSAASAQNRRQPYYTAFDSPTPESQQASQHQNADPRYSILSVEATAPALNFNGAEAGIAAVHNMQGWVQDGPYIPNAMGTIPSRDHLHSAEVAQPRKKRSASQASFTCTQDDCPKTFATKADRDHHERYHGNRDHACGVCGKGFHFPKDLKRHTKIHNPRDRHLMCTILHCKYHTRGFHRQDHLDRHLNKVHGIQKHASLDHVPDRTSASEHHLWIIAFSCKIGKSFRINKMMLKDPRCRCRISNAAFAMTIVILSSFDLSH</sequence>
<reference evidence="9 10" key="1">
    <citation type="journal article" date="2012" name="PLoS Pathog.">
        <title>Diverse lifestyles and strategies of plant pathogenesis encoded in the genomes of eighteen Dothideomycetes fungi.</title>
        <authorList>
            <person name="Ohm R.A."/>
            <person name="Feau N."/>
            <person name="Henrissat B."/>
            <person name="Schoch C.L."/>
            <person name="Horwitz B.A."/>
            <person name="Barry K.W."/>
            <person name="Condon B.J."/>
            <person name="Copeland A.C."/>
            <person name="Dhillon B."/>
            <person name="Glaser F."/>
            <person name="Hesse C.N."/>
            <person name="Kosti I."/>
            <person name="LaButti K."/>
            <person name="Lindquist E.A."/>
            <person name="Lucas S."/>
            <person name="Salamov A.A."/>
            <person name="Bradshaw R.E."/>
            <person name="Ciuffetti L."/>
            <person name="Hamelin R.C."/>
            <person name="Kema G.H.J."/>
            <person name="Lawrence C."/>
            <person name="Scott J.A."/>
            <person name="Spatafora J.W."/>
            <person name="Turgeon B.G."/>
            <person name="de Wit P.J.G.M."/>
            <person name="Zhong S."/>
            <person name="Goodwin S.B."/>
            <person name="Grigoriev I.V."/>
        </authorList>
    </citation>
    <scope>NUCLEOTIDE SEQUENCE [LARGE SCALE GENOMIC DNA]</scope>
    <source>
        <strain evidence="9 10">CIRAD86</strain>
    </source>
</reference>
<evidence type="ECO:0000313" key="9">
    <source>
        <dbReference type="EMBL" id="EME79784.1"/>
    </source>
</evidence>
<evidence type="ECO:0000256" key="6">
    <source>
        <dbReference type="PROSITE-ProRule" id="PRU00042"/>
    </source>
</evidence>
<organism evidence="9 10">
    <name type="scientific">Pseudocercospora fijiensis (strain CIRAD86)</name>
    <name type="common">Black leaf streak disease fungus</name>
    <name type="synonym">Mycosphaerella fijiensis</name>
    <dbReference type="NCBI Taxonomy" id="383855"/>
    <lineage>
        <taxon>Eukaryota</taxon>
        <taxon>Fungi</taxon>
        <taxon>Dikarya</taxon>
        <taxon>Ascomycota</taxon>
        <taxon>Pezizomycotina</taxon>
        <taxon>Dothideomycetes</taxon>
        <taxon>Dothideomycetidae</taxon>
        <taxon>Mycosphaerellales</taxon>
        <taxon>Mycosphaerellaceae</taxon>
        <taxon>Pseudocercospora</taxon>
    </lineage>
</organism>
<dbReference type="GO" id="GO:0000978">
    <property type="term" value="F:RNA polymerase II cis-regulatory region sequence-specific DNA binding"/>
    <property type="evidence" value="ECO:0007669"/>
    <property type="project" value="TreeGrafter"/>
</dbReference>
<feature type="region of interest" description="Disordered" evidence="7">
    <location>
        <begin position="124"/>
        <end position="153"/>
    </location>
</feature>
<dbReference type="RefSeq" id="XP_007930415.1">
    <property type="nucleotide sequence ID" value="XM_007932224.1"/>
</dbReference>
<evidence type="ECO:0000256" key="5">
    <source>
        <dbReference type="ARBA" id="ARBA00044085"/>
    </source>
</evidence>
<dbReference type="GO" id="GO:0008270">
    <property type="term" value="F:zinc ion binding"/>
    <property type="evidence" value="ECO:0007669"/>
    <property type="project" value="UniProtKB-KW"/>
</dbReference>
<feature type="region of interest" description="Disordered" evidence="7">
    <location>
        <begin position="180"/>
        <end position="215"/>
    </location>
</feature>
<dbReference type="InterPro" id="IPR013087">
    <property type="entry name" value="Znf_C2H2_type"/>
</dbReference>
<keyword evidence="4" id="KW-0862">Zinc</keyword>
<dbReference type="PROSITE" id="PS50157">
    <property type="entry name" value="ZINC_FINGER_C2H2_2"/>
    <property type="match status" value="2"/>
</dbReference>
<dbReference type="SMART" id="SM00355">
    <property type="entry name" value="ZnF_C2H2"/>
    <property type="match status" value="3"/>
</dbReference>
<evidence type="ECO:0000256" key="4">
    <source>
        <dbReference type="ARBA" id="ARBA00022833"/>
    </source>
</evidence>
<feature type="compositionally biased region" description="Basic and acidic residues" evidence="7">
    <location>
        <begin position="180"/>
        <end position="193"/>
    </location>
</feature>
<dbReference type="SUPFAM" id="SSF57667">
    <property type="entry name" value="beta-beta-alpha zinc fingers"/>
    <property type="match status" value="1"/>
</dbReference>
<dbReference type="Proteomes" id="UP000016932">
    <property type="component" value="Unassembled WGS sequence"/>
</dbReference>
<dbReference type="EMBL" id="KB446562">
    <property type="protein sequence ID" value="EME79784.1"/>
    <property type="molecule type" value="Genomic_DNA"/>
</dbReference>
<feature type="compositionally biased region" description="Basic residues" evidence="7">
    <location>
        <begin position="300"/>
        <end position="309"/>
    </location>
</feature>
<dbReference type="InterPro" id="IPR036236">
    <property type="entry name" value="Znf_C2H2_sf"/>
</dbReference>
<keyword evidence="3 6" id="KW-0863">Zinc-finger</keyword>
<feature type="compositionally biased region" description="Polar residues" evidence="7">
    <location>
        <begin position="196"/>
        <end position="215"/>
    </location>
</feature>
<dbReference type="GO" id="GO:0005667">
    <property type="term" value="C:transcription regulator complex"/>
    <property type="evidence" value="ECO:0007669"/>
    <property type="project" value="TreeGrafter"/>
</dbReference>
<keyword evidence="10" id="KW-1185">Reference proteome</keyword>
<feature type="compositionally biased region" description="Polar residues" evidence="7">
    <location>
        <begin position="690"/>
        <end position="701"/>
    </location>
</feature>
<evidence type="ECO:0000313" key="10">
    <source>
        <dbReference type="Proteomes" id="UP000016932"/>
    </source>
</evidence>
<feature type="region of interest" description="Disordered" evidence="7">
    <location>
        <begin position="294"/>
        <end position="329"/>
    </location>
</feature>
<feature type="domain" description="C2H2-type" evidence="8">
    <location>
        <begin position="775"/>
        <end position="804"/>
    </location>
</feature>
<evidence type="ECO:0000259" key="8">
    <source>
        <dbReference type="PROSITE" id="PS50157"/>
    </source>
</evidence>
<dbReference type="OrthoDB" id="3649796at2759"/>
<dbReference type="eggNOG" id="KOG1721">
    <property type="taxonomic scope" value="Eukaryota"/>
</dbReference>
<evidence type="ECO:0000256" key="2">
    <source>
        <dbReference type="ARBA" id="ARBA00022737"/>
    </source>
</evidence>